<evidence type="ECO:0000313" key="3">
    <source>
        <dbReference type="Proteomes" id="UP000198373"/>
    </source>
</evidence>
<proteinExistence type="predicted"/>
<evidence type="ECO:0000259" key="1">
    <source>
        <dbReference type="Pfam" id="PF00535"/>
    </source>
</evidence>
<sequence>MPPGDGAEPSDAAGPRPRIAVVVPAYNVERFVAATLHSVIDQTVTDWECIVVDDGSTDGTAAAAAEVIRQEPRMRLVRQPNRGLSGARNAGLRELSPSVEYVAFLDSDDTWCPTALADLVGALQCCPEAVGAWGWAELMDERGEPLLPGFHPERQRDRRGLSGWRLRTVAPDEPLSFGEVVVAGPIWPPAVGLHRRSAVAAVGSFDESLQQLEDWDFYTRMTRHGRYVPVLGQVAWYRQHPGQMTRRTVEFVCNLDRVRRKTWASPDNSPSQRTASLRAWRQLQFRRSLRTGERLARAVAGRRWAEVTPLALGTAVLAGQLVAGRPPRTTPRQVRWTQRTV</sequence>
<dbReference type="Proteomes" id="UP000198373">
    <property type="component" value="Unassembled WGS sequence"/>
</dbReference>
<keyword evidence="2" id="KW-0808">Transferase</keyword>
<dbReference type="InterPro" id="IPR001173">
    <property type="entry name" value="Glyco_trans_2-like"/>
</dbReference>
<evidence type="ECO:0000313" key="2">
    <source>
        <dbReference type="EMBL" id="SNT01499.1"/>
    </source>
</evidence>
<dbReference type="InterPro" id="IPR050834">
    <property type="entry name" value="Glycosyltransf_2"/>
</dbReference>
<feature type="domain" description="Glycosyltransferase 2-like" evidence="1">
    <location>
        <begin position="21"/>
        <end position="125"/>
    </location>
</feature>
<reference evidence="3" key="1">
    <citation type="submission" date="2017-06" db="EMBL/GenBank/DDBJ databases">
        <authorList>
            <person name="Varghese N."/>
            <person name="Submissions S."/>
        </authorList>
    </citation>
    <scope>NUCLEOTIDE SEQUENCE [LARGE SCALE GENOMIC DNA]</scope>
    <source>
        <strain evidence="3">DSM 46839</strain>
    </source>
</reference>
<dbReference type="PANTHER" id="PTHR43685:SF2">
    <property type="entry name" value="GLYCOSYLTRANSFERASE 2-LIKE DOMAIN-CONTAINING PROTEIN"/>
    <property type="match status" value="1"/>
</dbReference>
<organism evidence="2 3">
    <name type="scientific">Geodermatophilus pulveris</name>
    <dbReference type="NCBI Taxonomy" id="1564159"/>
    <lineage>
        <taxon>Bacteria</taxon>
        <taxon>Bacillati</taxon>
        <taxon>Actinomycetota</taxon>
        <taxon>Actinomycetes</taxon>
        <taxon>Geodermatophilales</taxon>
        <taxon>Geodermatophilaceae</taxon>
        <taxon>Geodermatophilus</taxon>
    </lineage>
</organism>
<dbReference type="Gene3D" id="3.90.550.10">
    <property type="entry name" value="Spore Coat Polysaccharide Biosynthesis Protein SpsA, Chain A"/>
    <property type="match status" value="1"/>
</dbReference>
<protein>
    <submittedName>
        <fullName evidence="2">Glycosyltransferase involved in cell wall bisynthesis</fullName>
    </submittedName>
</protein>
<keyword evidence="3" id="KW-1185">Reference proteome</keyword>
<dbReference type="CDD" id="cd00761">
    <property type="entry name" value="Glyco_tranf_GTA_type"/>
    <property type="match status" value="1"/>
</dbReference>
<dbReference type="InterPro" id="IPR029044">
    <property type="entry name" value="Nucleotide-diphossugar_trans"/>
</dbReference>
<dbReference type="PANTHER" id="PTHR43685">
    <property type="entry name" value="GLYCOSYLTRANSFERASE"/>
    <property type="match status" value="1"/>
</dbReference>
<dbReference type="SUPFAM" id="SSF53448">
    <property type="entry name" value="Nucleotide-diphospho-sugar transferases"/>
    <property type="match status" value="1"/>
</dbReference>
<dbReference type="GO" id="GO:0016740">
    <property type="term" value="F:transferase activity"/>
    <property type="evidence" value="ECO:0007669"/>
    <property type="project" value="UniProtKB-KW"/>
</dbReference>
<name>A0A239J6V0_9ACTN</name>
<accession>A0A239J6V0</accession>
<dbReference type="EMBL" id="FZOO01000013">
    <property type="protein sequence ID" value="SNT01499.1"/>
    <property type="molecule type" value="Genomic_DNA"/>
</dbReference>
<dbReference type="AlphaFoldDB" id="A0A239J6V0"/>
<dbReference type="Pfam" id="PF00535">
    <property type="entry name" value="Glycos_transf_2"/>
    <property type="match status" value="1"/>
</dbReference>
<gene>
    <name evidence="2" type="ORF">SAMN06893096_11320</name>
</gene>
<dbReference type="RefSeq" id="WP_179224731.1">
    <property type="nucleotide sequence ID" value="NZ_FZOO01000013.1"/>
</dbReference>